<accession>A0A8J6FHR3</accession>
<proteinExistence type="predicted"/>
<organism evidence="1 2">
    <name type="scientific">Eleutherodactylus coqui</name>
    <name type="common">Puerto Rican coqui</name>
    <dbReference type="NCBI Taxonomy" id="57060"/>
    <lineage>
        <taxon>Eukaryota</taxon>
        <taxon>Metazoa</taxon>
        <taxon>Chordata</taxon>
        <taxon>Craniata</taxon>
        <taxon>Vertebrata</taxon>
        <taxon>Euteleostomi</taxon>
        <taxon>Amphibia</taxon>
        <taxon>Batrachia</taxon>
        <taxon>Anura</taxon>
        <taxon>Neobatrachia</taxon>
        <taxon>Hyloidea</taxon>
        <taxon>Eleutherodactylidae</taxon>
        <taxon>Eleutherodactylinae</taxon>
        <taxon>Eleutherodactylus</taxon>
        <taxon>Eleutherodactylus</taxon>
    </lineage>
</organism>
<evidence type="ECO:0000313" key="1">
    <source>
        <dbReference type="EMBL" id="KAG9488303.1"/>
    </source>
</evidence>
<name>A0A8J6FHR3_ELECQ</name>
<dbReference type="Proteomes" id="UP000770717">
    <property type="component" value="Unassembled WGS sequence"/>
</dbReference>
<dbReference type="EMBL" id="WNTK01000003">
    <property type="protein sequence ID" value="KAG9488303.1"/>
    <property type="molecule type" value="Genomic_DNA"/>
</dbReference>
<evidence type="ECO:0000313" key="2">
    <source>
        <dbReference type="Proteomes" id="UP000770717"/>
    </source>
</evidence>
<keyword evidence="2" id="KW-1185">Reference proteome</keyword>
<sequence>MSHTIAELQCKLPSSSANGIENHYGKAEQPPIPELSSSFRQVNSTCVFIYIQDVTPEPTGPNLRKYRWYCMLGGPCAEYGRLLRGACYTLVHVP</sequence>
<dbReference type="AlphaFoldDB" id="A0A8J6FHR3"/>
<comment type="caution">
    <text evidence="1">The sequence shown here is derived from an EMBL/GenBank/DDBJ whole genome shotgun (WGS) entry which is preliminary data.</text>
</comment>
<protein>
    <submittedName>
        <fullName evidence="1">Uncharacterized protein</fullName>
    </submittedName>
</protein>
<reference evidence="1" key="1">
    <citation type="thesis" date="2020" institute="ProQuest LLC" country="789 East Eisenhower Parkway, Ann Arbor, MI, USA">
        <title>Comparative Genomics and Chromosome Evolution.</title>
        <authorList>
            <person name="Mudd A.B."/>
        </authorList>
    </citation>
    <scope>NUCLEOTIDE SEQUENCE</scope>
    <source>
        <strain evidence="1">HN-11 Male</strain>
        <tissue evidence="1">Kidney and liver</tissue>
    </source>
</reference>
<gene>
    <name evidence="1" type="ORF">GDO78_007872</name>
</gene>